<dbReference type="Proteomes" id="UP000504913">
    <property type="component" value="Segment"/>
</dbReference>
<dbReference type="KEGG" id="vg:55412248"/>
<protein>
    <submittedName>
        <fullName evidence="2">Major capsid protein</fullName>
    </submittedName>
</protein>
<reference evidence="2 3" key="1">
    <citation type="journal article" date="2013" name="PLoS Genet.">
        <title>Expanding the Marine Virosphere Using Metagenomics.</title>
        <authorList>
            <person name="Mizuno C.M."/>
            <person name="Rodriguez-Valera F."/>
            <person name="Kimes N.E."/>
            <person name="Ghai R."/>
        </authorList>
    </citation>
    <scope>NUCLEOTIDE SEQUENCE [LARGE SCALE GENOMIC DNA]</scope>
    <source>
        <strain evidence="2">UvMED-CGR-C79-MedDCM-OCT-S37-C6</strain>
    </source>
</reference>
<organism evidence="2 3">
    <name type="scientific">uncultured phage_MedDCM-OCT-S37-C6</name>
    <dbReference type="NCBI Taxonomy" id="2740804"/>
    <lineage>
        <taxon>Viruses</taxon>
        <taxon>Duplodnaviria</taxon>
        <taxon>Heunggongvirae</taxon>
        <taxon>Uroviricota</taxon>
        <taxon>Caudoviricetes</taxon>
        <taxon>Autographivirales</taxon>
        <taxon>Oinezvirus</taxon>
        <taxon>Oinezvirus S37C6</taxon>
    </lineage>
</organism>
<dbReference type="Pfam" id="PF21703">
    <property type="entry name" value="Gp10A-like"/>
    <property type="match status" value="1"/>
</dbReference>
<accession>A0A6S4P7V9</accession>
<dbReference type="EMBL" id="AP013546">
    <property type="protein sequence ID" value="BAQ94381.1"/>
    <property type="molecule type" value="Genomic_DNA"/>
</dbReference>
<keyword evidence="3" id="KW-1185">Reference proteome</keyword>
<evidence type="ECO:0000259" key="1">
    <source>
        <dbReference type="Pfam" id="PF21703"/>
    </source>
</evidence>
<dbReference type="RefSeq" id="YP_009777637.1">
    <property type="nucleotide sequence ID" value="NC_047700.1"/>
</dbReference>
<dbReference type="InterPro" id="IPR049301">
    <property type="entry name" value="Capsid_Gp10A/Gp10B-like_dom"/>
</dbReference>
<proteinExistence type="predicted"/>
<evidence type="ECO:0000313" key="2">
    <source>
        <dbReference type="EMBL" id="BAQ94381.1"/>
    </source>
</evidence>
<evidence type="ECO:0000313" key="3">
    <source>
        <dbReference type="Proteomes" id="UP000504913"/>
    </source>
</evidence>
<dbReference type="GeneID" id="55412248"/>
<sequence>MANPVLSRGGQIKGAGATWGAGATGLDADRALMLKLGAAEVLDSFERSTIFKGKTRERNIRGGKSVAFPITGRLAASYHQPGTAITGTGNDPSDLNERVISLDALMIADVAILEVDELMSYFDVRQVYTTELGRALATEYDKRVARMIFAAASNTTQPLAKTINAHKTGNSLTLGTDYTGSSATRQAKGDALVNAIFDARVAFEEKDVPIDGMYGVFTPEDYFLISQSSRAINADFNGGGGGNGTIASGQTLQVAGIPILMSNHVNQAAYTAVAGDHNADYAQDLSKCKGLIFNKEAVGVLTLLSPGLQMTGPEYKVQYQSELLVARQAIGMGQLRAECACKIVIP</sequence>
<feature type="domain" description="Capsid Gp10A/Gp10B-like" evidence="1">
    <location>
        <begin position="68"/>
        <end position="343"/>
    </location>
</feature>
<name>A0A6S4P7V9_9CAUD</name>